<dbReference type="RefSeq" id="WP_128410681.1">
    <property type="nucleotide sequence ID" value="NZ_SBHX01000033.1"/>
</dbReference>
<organism evidence="5 6">
    <name type="scientific">Rhizobium leguminosarum</name>
    <dbReference type="NCBI Taxonomy" id="384"/>
    <lineage>
        <taxon>Bacteria</taxon>
        <taxon>Pseudomonadati</taxon>
        <taxon>Pseudomonadota</taxon>
        <taxon>Alphaproteobacteria</taxon>
        <taxon>Hyphomicrobiales</taxon>
        <taxon>Rhizobiaceae</taxon>
        <taxon>Rhizobium/Agrobacterium group</taxon>
        <taxon>Rhizobium</taxon>
    </lineage>
</organism>
<dbReference type="Pfam" id="PF13313">
    <property type="entry name" value="DUF4082"/>
    <property type="match status" value="1"/>
</dbReference>
<reference evidence="5 6" key="1">
    <citation type="submission" date="2019-01" db="EMBL/GenBank/DDBJ databases">
        <title>RHIZO-ID as a novel technology for direct rhizobia identification.</title>
        <authorList>
            <person name="De Meyer S.E."/>
        </authorList>
    </citation>
    <scope>NUCLEOTIDE SEQUENCE [LARGE SCALE GENOMIC DNA]</scope>
    <source>
        <strain evidence="5 6">WSM448</strain>
    </source>
</reference>
<dbReference type="InterPro" id="IPR010221">
    <property type="entry name" value="VCBS_dom"/>
</dbReference>
<dbReference type="InterPro" id="IPR040853">
    <property type="entry name" value="RapA2_cadherin-like"/>
</dbReference>
<dbReference type="Proteomes" id="UP000283817">
    <property type="component" value="Unassembled WGS sequence"/>
</dbReference>
<dbReference type="Pfam" id="PF17803">
    <property type="entry name" value="Cadherin_4"/>
    <property type="match status" value="1"/>
</dbReference>
<name>A0A444I1R5_RHILE</name>
<dbReference type="SUPFAM" id="SSF81296">
    <property type="entry name" value="E set domains"/>
    <property type="match status" value="1"/>
</dbReference>
<proteinExistence type="predicted"/>
<dbReference type="Gene3D" id="2.60.40.650">
    <property type="match status" value="1"/>
</dbReference>
<dbReference type="InterPro" id="IPR025141">
    <property type="entry name" value="DUF4082"/>
</dbReference>
<dbReference type="InterPro" id="IPR014756">
    <property type="entry name" value="Ig_E-set"/>
</dbReference>
<accession>A0A444I1R5</accession>
<evidence type="ECO:0000259" key="4">
    <source>
        <dbReference type="Pfam" id="PF20254"/>
    </source>
</evidence>
<evidence type="ECO:0000313" key="6">
    <source>
        <dbReference type="Proteomes" id="UP000283817"/>
    </source>
</evidence>
<comment type="caution">
    <text evidence="5">The sequence shown here is derived from an EMBL/GenBank/DDBJ whole genome shotgun (WGS) entry which is preliminary data.</text>
</comment>
<dbReference type="AlphaFoldDB" id="A0A444I1R5"/>
<sequence length="1257" mass="131348">MYRNARRWTSRSLLVDSLIPAWLTVGGKGRPRKPAEKHEDSAQLAASVQTADGIKYGTLVDNPPNNAALDERDAEHRVGVIDDPDPRADITRAPPPLPDAFATNRETRGRSGETAASVLPAHTSGFAGFDRNANGVAFGAQSSFYRTSAGMSLMGDDPLAPYLPQNPAPTVSGQSSAAVTGERAHSGKVVILESSPSAQATAHQAGANSLAFGMPFGVCGCGYYTSPTRILDWAHGSGLLQQDGQLPGTKFTDGPDYVSTIKKAIGASVSDPLLDRDVSSFAGWRGTAEWTNSAISNGSLPGGGELGTGTGTKGIAVLSGSVTTPPQPSAQRSLATQGVAAAAVASNAIVLENQKQGNPESEWGIDSASTNIEGFATDISVDNGKTISFKINTNSTNYRIDIYRLGYYGGMGARKVTTMQHTGLQTQPNPLRNATTGTVDAGNWAVSASWTVPDDAVSGVYIAKLVRQDGTFGENQIPFIVRDDASHSDIVFQTADETWQAYNGWGGANFYGGNGPATGQGAGRAYALSYNRPIATRDGVGTYAGPQDYLFGAEYAGIYWLEQNGYDVSYLSGVDVDRYGSLLLNHKTYVDAGHDEYWSGQQRTNVEAARDAGVNLMFWSGNEVYWRTRWGNAYSPDGTPYRTLISYKETWGPPGTSLDPTNEWTGTFRDPRLSPPAIGGGNPENSLTGQLFKVDDVGGNLGSIKVAYDDANLRFWRNTSVANLQPGQTATLTKNYLGYEWDEAPDNGFDPAGLVKLSSTTLPVSTYLLDYGNTTGNATATHNLTLYRAPSGALVFGAGTVYWTWGLSDNHDNEATPTDPRVQQAMVNLLADMGIQPGTLQSGLTASTASSDNVAPTSVITVPATVAAGSTVTISGTAADTGGGVIASVEVSTDNGASWHPATGDENWTYSWVPAIAGTYTIRSRAVDDSINLETPSAGRTVTVTGPTFTSLFGGATPAVVNTDDTAAVELGVKFQSSAAGTVSGIRFYKSSLDTGTHTGSLWSSTGTRLATLTFTNETASGWQSASFSSPVTLTPGQTYTASYHTNVGNYSTTANYFLSNVTSGPLTAPASGNGVYNYGNSAFPTTSFDQTNYWVDVMFNPSNANNTTPTAVADAGNATEKGGVANGSGGVVASGNVLTNDTDPDAGDTKTVSAVSFGATSGTLGSALNGTYGSLVLNASGTYSYAVNETNAAVQALRQSTNTLSDVFSYTMRDTAGATASANLTVTIHGANDAPVLAVQTTSTGASLAPWMVTVR</sequence>
<evidence type="ECO:0000259" key="2">
    <source>
        <dbReference type="Pfam" id="PF13313"/>
    </source>
</evidence>
<dbReference type="Pfam" id="PF20254">
    <property type="entry name" value="DMFA2_C"/>
    <property type="match status" value="1"/>
</dbReference>
<dbReference type="InterPro" id="IPR046540">
    <property type="entry name" value="DMFA2_C"/>
</dbReference>
<evidence type="ECO:0000259" key="3">
    <source>
        <dbReference type="Pfam" id="PF17803"/>
    </source>
</evidence>
<feature type="region of interest" description="Disordered" evidence="1">
    <location>
        <begin position="63"/>
        <end position="111"/>
    </location>
</feature>
<feature type="domain" description="N,N-dimethylformamidase beta subunit-like C-terminal" evidence="4">
    <location>
        <begin position="399"/>
        <end position="812"/>
    </location>
</feature>
<dbReference type="NCBIfam" id="TIGR01965">
    <property type="entry name" value="VCBS_repeat"/>
    <property type="match status" value="1"/>
</dbReference>
<feature type="compositionally biased region" description="Basic and acidic residues" evidence="1">
    <location>
        <begin position="69"/>
        <end position="90"/>
    </location>
</feature>
<feature type="non-terminal residue" evidence="5">
    <location>
        <position position="1257"/>
    </location>
</feature>
<dbReference type="EMBL" id="SBHX01000033">
    <property type="protein sequence ID" value="RWX31104.1"/>
    <property type="molecule type" value="Genomic_DNA"/>
</dbReference>
<protein>
    <submittedName>
        <fullName evidence="5">DUF4082 domain-containing protein</fullName>
    </submittedName>
</protein>
<feature type="domain" description="DUF4082" evidence="2">
    <location>
        <begin position="956"/>
        <end position="1096"/>
    </location>
</feature>
<feature type="domain" description="RapA2 cadherin-like" evidence="3">
    <location>
        <begin position="1105"/>
        <end position="1186"/>
    </location>
</feature>
<evidence type="ECO:0000256" key="1">
    <source>
        <dbReference type="SAM" id="MobiDB-lite"/>
    </source>
</evidence>
<gene>
    <name evidence="5" type="ORF">EHI47_13310</name>
</gene>
<evidence type="ECO:0000313" key="5">
    <source>
        <dbReference type="EMBL" id="RWX31104.1"/>
    </source>
</evidence>